<dbReference type="Proteomes" id="UP000028091">
    <property type="component" value="Unassembled WGS sequence"/>
</dbReference>
<dbReference type="GO" id="GO:0030234">
    <property type="term" value="F:enzyme regulator activity"/>
    <property type="evidence" value="ECO:0007669"/>
    <property type="project" value="InterPro"/>
</dbReference>
<dbReference type="InterPro" id="IPR015867">
    <property type="entry name" value="N-reg_PII/ATP_PRibTrfase_C"/>
</dbReference>
<proteinExistence type="predicted"/>
<dbReference type="PRINTS" id="PR00340">
    <property type="entry name" value="PIIGLNB"/>
</dbReference>
<evidence type="ECO:0000313" key="1">
    <source>
        <dbReference type="EMBL" id="KEP27610.1"/>
    </source>
</evidence>
<dbReference type="GO" id="GO:0006808">
    <property type="term" value="P:regulation of nitrogen utilization"/>
    <property type="evidence" value="ECO:0007669"/>
    <property type="project" value="InterPro"/>
</dbReference>
<dbReference type="PANTHER" id="PTHR30115:SF11">
    <property type="entry name" value="NITROGEN REGULATORY PROTEIN P-II HOMOLOG"/>
    <property type="match status" value="1"/>
</dbReference>
<dbReference type="PROSITE" id="PS51343">
    <property type="entry name" value="PII_GLNB_DOM"/>
    <property type="match status" value="1"/>
</dbReference>
<name>A0A081LED4_9BACI</name>
<dbReference type="SUPFAM" id="SSF54913">
    <property type="entry name" value="GlnB-like"/>
    <property type="match status" value="1"/>
</dbReference>
<reference evidence="1 2" key="1">
    <citation type="submission" date="2012-09" db="EMBL/GenBank/DDBJ databases">
        <title>Genome Sequence of Bacillus sp. DW5-4.</title>
        <authorList>
            <person name="Lai Q."/>
            <person name="Liu Y."/>
            <person name="Shao Z."/>
        </authorList>
    </citation>
    <scope>NUCLEOTIDE SEQUENCE [LARGE SCALE GENOMIC DNA]</scope>
    <source>
        <strain evidence="1 2">DW5-4</strain>
    </source>
</reference>
<organism evidence="1 2">
    <name type="scientific">Bacillus zhangzhouensis</name>
    <dbReference type="NCBI Taxonomy" id="1178540"/>
    <lineage>
        <taxon>Bacteria</taxon>
        <taxon>Bacillati</taxon>
        <taxon>Bacillota</taxon>
        <taxon>Bacilli</taxon>
        <taxon>Bacillales</taxon>
        <taxon>Bacillaceae</taxon>
        <taxon>Bacillus</taxon>
    </lineage>
</organism>
<evidence type="ECO:0000313" key="2">
    <source>
        <dbReference type="Proteomes" id="UP000028091"/>
    </source>
</evidence>
<dbReference type="PANTHER" id="PTHR30115">
    <property type="entry name" value="NITROGEN REGULATORY PROTEIN P-II"/>
    <property type="match status" value="1"/>
</dbReference>
<dbReference type="InterPro" id="IPR002187">
    <property type="entry name" value="N-reg_PII"/>
</dbReference>
<dbReference type="InterPro" id="IPR011322">
    <property type="entry name" value="N-reg_PII-like_a/b"/>
</dbReference>
<keyword evidence="2" id="KW-1185">Reference proteome</keyword>
<dbReference type="Gene3D" id="3.30.70.120">
    <property type="match status" value="1"/>
</dbReference>
<dbReference type="AlphaFoldDB" id="A0A081LED4"/>
<comment type="caution">
    <text evidence="1">The sequence shown here is derived from an EMBL/GenBank/DDBJ whole genome shotgun (WGS) entry which is preliminary data.</text>
</comment>
<dbReference type="eggNOG" id="COG0347">
    <property type="taxonomic scope" value="Bacteria"/>
</dbReference>
<dbReference type="EMBL" id="JOTP01000003">
    <property type="protein sequence ID" value="KEP27610.1"/>
    <property type="molecule type" value="Genomic_DNA"/>
</dbReference>
<dbReference type="OrthoDB" id="9802729at2"/>
<dbReference type="RefSeq" id="WP_034318379.1">
    <property type="nucleotide sequence ID" value="NZ_JAVIKA010000001.1"/>
</dbReference>
<dbReference type="GO" id="GO:0005829">
    <property type="term" value="C:cytosol"/>
    <property type="evidence" value="ECO:0007669"/>
    <property type="project" value="TreeGrafter"/>
</dbReference>
<dbReference type="Pfam" id="PF00543">
    <property type="entry name" value="P-II"/>
    <property type="match status" value="1"/>
</dbReference>
<dbReference type="SMART" id="SM00938">
    <property type="entry name" value="P-II"/>
    <property type="match status" value="1"/>
</dbReference>
<gene>
    <name evidence="1" type="ORF">BA70_10795</name>
</gene>
<accession>A0A081LED4</accession>
<dbReference type="GO" id="GO:0005524">
    <property type="term" value="F:ATP binding"/>
    <property type="evidence" value="ECO:0007669"/>
    <property type="project" value="TreeGrafter"/>
</dbReference>
<sequence length="115" mass="12810">MSKMYKVEIVTRPANFETLKVELGKIGVTSITFSNVHGCGLQKGHTELYRGVKKESNVYERLKIEIVLSKVPVEQVVETAQKVLRTGEPGDGKMFIYEIENTINIRTGEEGPAAL</sequence>
<protein>
    <submittedName>
        <fullName evidence="1">Nitrogen regulatory PII</fullName>
    </submittedName>
</protein>